<reference evidence="2 3" key="1">
    <citation type="submission" date="2023-01" db="EMBL/GenBank/DDBJ databases">
        <title>Analysis of 21 Apiospora genomes using comparative genomics revels a genus with tremendous synthesis potential of carbohydrate active enzymes and secondary metabolites.</title>
        <authorList>
            <person name="Sorensen T."/>
        </authorList>
    </citation>
    <scope>NUCLEOTIDE SEQUENCE [LARGE SCALE GENOMIC DNA]</scope>
    <source>
        <strain evidence="2 3">CBS 24483</strain>
    </source>
</reference>
<dbReference type="GeneID" id="92072795"/>
<protein>
    <recommendedName>
        <fullName evidence="4">Stc1 domain-containing protein</fullName>
    </recommendedName>
</protein>
<feature type="region of interest" description="Disordered" evidence="1">
    <location>
        <begin position="1"/>
        <end position="38"/>
    </location>
</feature>
<gene>
    <name evidence="2" type="ORF">PG986_003511</name>
</gene>
<dbReference type="RefSeq" id="XP_066704797.1">
    <property type="nucleotide sequence ID" value="XM_066839733.1"/>
</dbReference>
<evidence type="ECO:0008006" key="4">
    <source>
        <dbReference type="Google" id="ProtNLM"/>
    </source>
</evidence>
<evidence type="ECO:0000313" key="3">
    <source>
        <dbReference type="Proteomes" id="UP001391051"/>
    </source>
</evidence>
<comment type="caution">
    <text evidence="2">The sequence shown here is derived from an EMBL/GenBank/DDBJ whole genome shotgun (WGS) entry which is preliminary data.</text>
</comment>
<name>A0ABR1QRX5_9PEZI</name>
<proteinExistence type="predicted"/>
<dbReference type="EMBL" id="JAQQWE010000002">
    <property type="protein sequence ID" value="KAK7962686.1"/>
    <property type="molecule type" value="Genomic_DNA"/>
</dbReference>
<evidence type="ECO:0000256" key="1">
    <source>
        <dbReference type="SAM" id="MobiDB-lite"/>
    </source>
</evidence>
<dbReference type="Proteomes" id="UP001391051">
    <property type="component" value="Unassembled WGS sequence"/>
</dbReference>
<sequence>MAKGARYVPKPPAKQQKARKSAGPIDEPDQAQTTQPTANADYARYARLLNAERDCRDDKFACYHCLTLKDPFEFEAIQAGKVQRMDQYGHPEDTLRRVCIDCGIEIRLYKPGDVIHRKQGAPCWVCRCRRANEKVDSLTANESLRCDGCGMTQSFSASTDSPEHRRPDLYYASTWQTVHNGYRSRCAQAR</sequence>
<organism evidence="2 3">
    <name type="scientific">Apiospora aurea</name>
    <dbReference type="NCBI Taxonomy" id="335848"/>
    <lineage>
        <taxon>Eukaryota</taxon>
        <taxon>Fungi</taxon>
        <taxon>Dikarya</taxon>
        <taxon>Ascomycota</taxon>
        <taxon>Pezizomycotina</taxon>
        <taxon>Sordariomycetes</taxon>
        <taxon>Xylariomycetidae</taxon>
        <taxon>Amphisphaeriales</taxon>
        <taxon>Apiosporaceae</taxon>
        <taxon>Apiospora</taxon>
    </lineage>
</organism>
<accession>A0ABR1QRX5</accession>
<keyword evidence="3" id="KW-1185">Reference proteome</keyword>
<evidence type="ECO:0000313" key="2">
    <source>
        <dbReference type="EMBL" id="KAK7962686.1"/>
    </source>
</evidence>